<sequence length="164" mass="18201">MIYCEHIPELNMFYLRYGGSFRRRELLQELDRIDKHEPESPGSLPLLFHDFRNADLSWISAHGMQTFISQRAKLTNNAGGPCILLVGNLVSFGVMRMYGALAEIGGVRNEADSLVTTSPREVLARIIVHAARPGETEELLLGAVIRSASVLGIRTDTEFASKNS</sequence>
<keyword evidence="2" id="KW-1185">Reference proteome</keyword>
<dbReference type="RefSeq" id="WP_108895184.1">
    <property type="nucleotide sequence ID" value="NZ_ONZF01000008.1"/>
</dbReference>
<gene>
    <name evidence="1" type="ORF">PAA8504_03237</name>
</gene>
<name>A0A2R8BZ67_9RHOB</name>
<evidence type="ECO:0000313" key="2">
    <source>
        <dbReference type="Proteomes" id="UP000244912"/>
    </source>
</evidence>
<dbReference type="AlphaFoldDB" id="A0A2R8BZ67"/>
<protein>
    <submittedName>
        <fullName evidence="1">Uncharacterized protein</fullName>
    </submittedName>
</protein>
<accession>A0A2R8BZ67</accession>
<reference evidence="1 2" key="1">
    <citation type="submission" date="2018-03" db="EMBL/GenBank/DDBJ databases">
        <authorList>
            <person name="Keele B.F."/>
        </authorList>
    </citation>
    <scope>NUCLEOTIDE SEQUENCE [LARGE SCALE GENOMIC DNA]</scope>
    <source>
        <strain evidence="1 2">CECT 8504</strain>
    </source>
</reference>
<dbReference type="Proteomes" id="UP000244912">
    <property type="component" value="Unassembled WGS sequence"/>
</dbReference>
<dbReference type="EMBL" id="ONZF01000008">
    <property type="protein sequence ID" value="SPJ25386.1"/>
    <property type="molecule type" value="Genomic_DNA"/>
</dbReference>
<proteinExistence type="predicted"/>
<evidence type="ECO:0000313" key="1">
    <source>
        <dbReference type="EMBL" id="SPJ25386.1"/>
    </source>
</evidence>
<dbReference type="OrthoDB" id="9951878at2"/>
<organism evidence="1 2">
    <name type="scientific">Palleronia abyssalis</name>
    <dbReference type="NCBI Taxonomy" id="1501240"/>
    <lineage>
        <taxon>Bacteria</taxon>
        <taxon>Pseudomonadati</taxon>
        <taxon>Pseudomonadota</taxon>
        <taxon>Alphaproteobacteria</taxon>
        <taxon>Rhodobacterales</taxon>
        <taxon>Roseobacteraceae</taxon>
        <taxon>Palleronia</taxon>
    </lineage>
</organism>